<feature type="coiled-coil region" evidence="1">
    <location>
        <begin position="124"/>
        <end position="165"/>
    </location>
</feature>
<reference evidence="3 4" key="1">
    <citation type="submission" date="2024-04" db="EMBL/GenBank/DDBJ databases">
        <title>Tritrichomonas musculus Genome.</title>
        <authorList>
            <person name="Alves-Ferreira E."/>
            <person name="Grigg M."/>
            <person name="Lorenzi H."/>
            <person name="Galac M."/>
        </authorList>
    </citation>
    <scope>NUCLEOTIDE SEQUENCE [LARGE SCALE GENOMIC DNA]</scope>
    <source>
        <strain evidence="3 4">EAF2021</strain>
    </source>
</reference>
<keyword evidence="4" id="KW-1185">Reference proteome</keyword>
<evidence type="ECO:0000256" key="2">
    <source>
        <dbReference type="SAM" id="MobiDB-lite"/>
    </source>
</evidence>
<dbReference type="EMBL" id="JAPFFF010000005">
    <property type="protein sequence ID" value="KAK8890488.1"/>
    <property type="molecule type" value="Genomic_DNA"/>
</dbReference>
<name>A0ABR2KHR7_9EUKA</name>
<feature type="coiled-coil region" evidence="1">
    <location>
        <begin position="191"/>
        <end position="246"/>
    </location>
</feature>
<evidence type="ECO:0000313" key="4">
    <source>
        <dbReference type="Proteomes" id="UP001470230"/>
    </source>
</evidence>
<comment type="caution">
    <text evidence="3">The sequence shown here is derived from an EMBL/GenBank/DDBJ whole genome shotgun (WGS) entry which is preliminary data.</text>
</comment>
<dbReference type="Proteomes" id="UP001470230">
    <property type="component" value="Unassembled WGS sequence"/>
</dbReference>
<proteinExistence type="predicted"/>
<organism evidence="3 4">
    <name type="scientific">Tritrichomonas musculus</name>
    <dbReference type="NCBI Taxonomy" id="1915356"/>
    <lineage>
        <taxon>Eukaryota</taxon>
        <taxon>Metamonada</taxon>
        <taxon>Parabasalia</taxon>
        <taxon>Tritrichomonadida</taxon>
        <taxon>Tritrichomonadidae</taxon>
        <taxon>Tritrichomonas</taxon>
    </lineage>
</organism>
<gene>
    <name evidence="3" type="ORF">M9Y10_035264</name>
</gene>
<sequence length="1191" mass="137573">MFNDDNSNLDGSYEQPVDNKTLPPPPDEHQLSQIQIAYKSFNSQNQIPDLVEQAGDNKTLQCIARGLTTLFSQPGIVRYSAEDRRELDYAIRTFVYQLCQQSVEKGKKLVEKTLNDDGIDANMVLQLKERLVETEKLYHDSEKRANEATEQKDEALAQIENYKIRESQFVKQIYEKERKMNASRSEYDTSIAQIRAEMDQYDERCKDLQEKLKLNDISSKRLEDQLEKANEEIATLSSELTLTKNKLVSKKEKLGYSKEKCDKLMIENRRLDFDNQQMASDLNDVKRRLRETETTLEMTNQDQLNKLDEENQKLRDSISHLSEICSTQSEDLAAIQTLQANSTVLLRQQLELIAQYDAELSIISQEKEDLQVQSEGDAKLISALQEQLNKANEDTSTTNVEVTSHDLEEIKELLRPRYGEGNPVQTVRELLEGATNDELKSQNVRQAGLIENLLRFIARMVNTGELKQLLSHDSPEQKLADDESFKDQLLIEIARCRQFANQSNVTDVEMPSQEEAQKVINTLSDSDRPEDRELFNILASQTLATDTLRKLYEKSNLAYNSAINELKKVDKIVNYEDGPADKLPSFIVEKLLSFKAFSLKLANVVDDDYDPEDFDSVLKYLFEFVQFSAKLIQAIEQNINYHGELKYLPSEAAEYITNLQQQAEEYTARNVEITSMTEEENTNSPRESPRESARESGRESARESARESPRETRENEYNGHFQQELFRSRIKLNDLENTVLAKEKEIESLKQENENLKAEKVELQKNANECLQHSTEVEGQYAKLLDNFNDSEENLEKIRKENENLHNMIKKKSDDYDQRLTKLIEKEREQHQLDIQRGENRMRKREDKFKAELEAKSEKISQLKKKMREIIDSYEKAFKKQKETTQAIRQQNEILSAKLEKNTGPSINPREVERLKAEVKSLDAEKTLLNTKLKQMADKIEEVQAIRDNYWMAQMSLQDAENKNAGNRHEANDESIEGNYGNNNDHYDAFLEQLVTILEPYMPTQYEICEESVFNAISSLIDRLEVAENDEVPYNNLNENEASRQVSSILNTSTPNMNNVTNRETEAAYAKTLAALQDWDRWGRDLYMNVTDGEVPCQSCKELRYVLGEMILASIGHRKLVYRLDSLRSQKRLLLKMCNLPQPVETYPTFRMLLIVAIGSLRILRKTGHFPANYVQQVQTPTAKPTTVSLF</sequence>
<feature type="coiled-coil region" evidence="1">
    <location>
        <begin position="275"/>
        <end position="324"/>
    </location>
</feature>
<feature type="region of interest" description="Disordered" evidence="2">
    <location>
        <begin position="1"/>
        <end position="29"/>
    </location>
</feature>
<keyword evidence="1" id="KW-0175">Coiled coil</keyword>
<feature type="compositionally biased region" description="Basic and acidic residues" evidence="2">
    <location>
        <begin position="687"/>
        <end position="717"/>
    </location>
</feature>
<protein>
    <submittedName>
        <fullName evidence="3">Uncharacterized protein</fullName>
    </submittedName>
</protein>
<feature type="compositionally biased region" description="Polar residues" evidence="2">
    <location>
        <begin position="674"/>
        <end position="686"/>
    </location>
</feature>
<feature type="coiled-coil region" evidence="1">
    <location>
        <begin position="732"/>
        <end position="884"/>
    </location>
</feature>
<accession>A0ABR2KHR7</accession>
<evidence type="ECO:0000313" key="3">
    <source>
        <dbReference type="EMBL" id="KAK8890488.1"/>
    </source>
</evidence>
<evidence type="ECO:0000256" key="1">
    <source>
        <dbReference type="SAM" id="Coils"/>
    </source>
</evidence>
<feature type="region of interest" description="Disordered" evidence="2">
    <location>
        <begin position="674"/>
        <end position="720"/>
    </location>
</feature>
<feature type="compositionally biased region" description="Polar residues" evidence="2">
    <location>
        <begin position="1"/>
        <end position="10"/>
    </location>
</feature>